<keyword evidence="2" id="KW-0862">Zinc</keyword>
<dbReference type="Pfam" id="PF04951">
    <property type="entry name" value="Peptidase_M55"/>
    <property type="match status" value="1"/>
</dbReference>
<evidence type="ECO:0000313" key="3">
    <source>
        <dbReference type="EMBL" id="MCM1992775.1"/>
    </source>
</evidence>
<evidence type="ECO:0000256" key="2">
    <source>
        <dbReference type="PIRSR" id="PIRSR015853-2"/>
    </source>
</evidence>
<proteinExistence type="predicted"/>
<evidence type="ECO:0000256" key="1">
    <source>
        <dbReference type="PIRSR" id="PIRSR015853-1"/>
    </source>
</evidence>
<dbReference type="CDD" id="cd08770">
    <property type="entry name" value="DAP_dppA_3"/>
    <property type="match status" value="1"/>
</dbReference>
<dbReference type="InterPro" id="IPR027476">
    <property type="entry name" value="DppA_N"/>
</dbReference>
<dbReference type="PIRSF" id="PIRSF015853">
    <property type="entry name" value="Pep_DppA"/>
    <property type="match status" value="1"/>
</dbReference>
<reference evidence="3" key="1">
    <citation type="journal article" date="2021" name="mSystems">
        <title>Bacteria and Archaea Synergistically Convert Glycine Betaine to Biogenic Methane in the Formosa Cold Seep of the South China Sea.</title>
        <authorList>
            <person name="Li L."/>
            <person name="Zhang W."/>
            <person name="Zhang S."/>
            <person name="Song L."/>
            <person name="Sun Q."/>
            <person name="Zhang H."/>
            <person name="Xiang H."/>
            <person name="Dong X."/>
        </authorList>
    </citation>
    <scope>NUCLEOTIDE SEQUENCE</scope>
    <source>
        <strain evidence="3">ZWT</strain>
    </source>
</reference>
<protein>
    <submittedName>
        <fullName evidence="3">M55 family metallopeptidase</fullName>
    </submittedName>
</protein>
<dbReference type="Proteomes" id="UP001056429">
    <property type="component" value="Unassembled WGS sequence"/>
</dbReference>
<feature type="binding site" evidence="2">
    <location>
        <position position="136"/>
    </location>
    <ligand>
        <name>Zn(2+)</name>
        <dbReference type="ChEBI" id="CHEBI:29105"/>
        <label>2</label>
    </ligand>
</feature>
<accession>A0A9J6P8V9</accession>
<gene>
    <name evidence="3" type="ORF">KDK92_23910</name>
</gene>
<dbReference type="InterPro" id="IPR036177">
    <property type="entry name" value="Peptidase_M55_sf"/>
</dbReference>
<feature type="binding site" evidence="2">
    <location>
        <position position="8"/>
    </location>
    <ligand>
        <name>Zn(2+)</name>
        <dbReference type="ChEBI" id="CHEBI:29105"/>
        <label>2</label>
    </ligand>
</feature>
<comment type="caution">
    <text evidence="3">The sequence shown here is derived from an EMBL/GenBank/DDBJ whole genome shotgun (WGS) entry which is preliminary data.</text>
</comment>
<dbReference type="RefSeq" id="WP_250861943.1">
    <property type="nucleotide sequence ID" value="NZ_JAGSOJ010000007.1"/>
</dbReference>
<dbReference type="AlphaFoldDB" id="A0A9J6P8V9"/>
<feature type="binding site" evidence="2">
    <location>
        <position position="10"/>
    </location>
    <ligand>
        <name>Zn(2+)</name>
        <dbReference type="ChEBI" id="CHEBI:29105"/>
        <label>1</label>
    </ligand>
</feature>
<sequence>MKIFISADIEGVTGTTHWNETIKGKVESEFFREQMTREVKAACEAANKAGAKEIWIKDAHGTARNIDFSQLPKNIKMVRGWARDPYSMVQGIDDSFDAVMFIGYHSAAGSDGNPLSHTLNPSKIYEMRINGERTSEFMLYSYACQYHRVPSVFLSGDKKMTEEARRINSNINTVAVLEGVGNSTVSIHPDVAVDRIDKQVTSVLNEDRSKFNIELPKEFKLEIQYVNHYDAYTYSFYPGAELVDERTVRFISQDYFDIIRAILFMK</sequence>
<organism evidence="3 4">
    <name type="scientific">Oceanirhabdus seepicola</name>
    <dbReference type="NCBI Taxonomy" id="2828781"/>
    <lineage>
        <taxon>Bacteria</taxon>
        <taxon>Bacillati</taxon>
        <taxon>Bacillota</taxon>
        <taxon>Clostridia</taxon>
        <taxon>Eubacteriales</taxon>
        <taxon>Clostridiaceae</taxon>
        <taxon>Oceanirhabdus</taxon>
    </lineage>
</organism>
<dbReference type="Gene3D" id="3.40.50.10780">
    <property type="entry name" value="Dipeptide transport protein"/>
    <property type="match status" value="1"/>
</dbReference>
<dbReference type="EMBL" id="JAGSOJ010000007">
    <property type="protein sequence ID" value="MCM1992775.1"/>
    <property type="molecule type" value="Genomic_DNA"/>
</dbReference>
<name>A0A9J6P8V9_9CLOT</name>
<feature type="binding site" evidence="2">
    <location>
        <position position="60"/>
    </location>
    <ligand>
        <name>Zn(2+)</name>
        <dbReference type="ChEBI" id="CHEBI:29105"/>
        <label>2</label>
    </ligand>
</feature>
<evidence type="ECO:0000313" key="4">
    <source>
        <dbReference type="Proteomes" id="UP001056429"/>
    </source>
</evidence>
<reference evidence="3" key="2">
    <citation type="submission" date="2021-04" db="EMBL/GenBank/DDBJ databases">
        <authorList>
            <person name="Dong X."/>
        </authorList>
    </citation>
    <scope>NUCLEOTIDE SEQUENCE</scope>
    <source>
        <strain evidence="3">ZWT</strain>
    </source>
</reference>
<keyword evidence="4" id="KW-1185">Reference proteome</keyword>
<dbReference type="InterPro" id="IPR007035">
    <property type="entry name" value="Peptidase_M55"/>
</dbReference>
<feature type="active site" description="Nucleophile" evidence="1">
    <location>
        <position position="117"/>
    </location>
</feature>
<feature type="binding site" evidence="2">
    <location>
        <position position="8"/>
    </location>
    <ligand>
        <name>Zn(2+)</name>
        <dbReference type="ChEBI" id="CHEBI:29105"/>
        <label>1</label>
    </ligand>
</feature>
<dbReference type="SUPFAM" id="SSF63992">
    <property type="entry name" value="Dipeptide transport protein"/>
    <property type="match status" value="1"/>
</dbReference>
<dbReference type="GO" id="GO:0046872">
    <property type="term" value="F:metal ion binding"/>
    <property type="evidence" value="ECO:0007669"/>
    <property type="project" value="UniProtKB-KW"/>
</dbReference>
<feature type="binding site" evidence="2">
    <location>
        <position position="105"/>
    </location>
    <ligand>
        <name>Zn(2+)</name>
        <dbReference type="ChEBI" id="CHEBI:29105"/>
        <label>2</label>
    </ligand>
</feature>
<keyword evidence="2" id="KW-0479">Metal-binding</keyword>
<dbReference type="Gene3D" id="3.30.1360.130">
    <property type="entry name" value="Dipeptide transport protein"/>
    <property type="match status" value="1"/>
</dbReference>